<evidence type="ECO:0000256" key="7">
    <source>
        <dbReference type="ARBA" id="ARBA00022989"/>
    </source>
</evidence>
<proteinExistence type="inferred from homology"/>
<feature type="transmembrane region" description="Helical" evidence="14">
    <location>
        <begin position="2384"/>
        <end position="2403"/>
    </location>
</feature>
<evidence type="ECO:0000256" key="3">
    <source>
        <dbReference type="ARBA" id="ARBA00007200"/>
    </source>
</evidence>
<evidence type="ECO:0000259" key="19">
    <source>
        <dbReference type="PROSITE" id="PS51111"/>
    </source>
</evidence>
<feature type="transmembrane region" description="Helical" evidence="14">
    <location>
        <begin position="2749"/>
        <end position="2769"/>
    </location>
</feature>
<dbReference type="GO" id="GO:0005886">
    <property type="term" value="C:plasma membrane"/>
    <property type="evidence" value="ECO:0007669"/>
    <property type="project" value="UniProtKB-SubCell"/>
</dbReference>
<evidence type="ECO:0000256" key="15">
    <source>
        <dbReference type="SAM" id="SignalP"/>
    </source>
</evidence>
<dbReference type="GeneID" id="108894449"/>
<evidence type="ECO:0000313" key="21">
    <source>
        <dbReference type="RefSeq" id="XP_050922890.1"/>
    </source>
</evidence>
<dbReference type="PANTHER" id="PTHR46730">
    <property type="entry name" value="POLYCYSTIN-1"/>
    <property type="match status" value="1"/>
</dbReference>
<dbReference type="GO" id="GO:0006816">
    <property type="term" value="P:calcium ion transport"/>
    <property type="evidence" value="ECO:0007669"/>
    <property type="project" value="TreeGrafter"/>
</dbReference>
<dbReference type="InterPro" id="IPR022409">
    <property type="entry name" value="PKD/Chitinase_dom"/>
</dbReference>
<feature type="domain" description="PKD" evidence="16">
    <location>
        <begin position="899"/>
        <end position="951"/>
    </location>
</feature>
<dbReference type="InterPro" id="IPR013122">
    <property type="entry name" value="PKD1_2_channel"/>
</dbReference>
<feature type="compositionally biased region" description="Polar residues" evidence="13">
    <location>
        <begin position="769"/>
        <end position="782"/>
    </location>
</feature>
<accession>A0AAJ8AYG0</accession>
<comment type="caution">
    <text evidence="12">Lacks conserved residue(s) required for the propagation of feature annotation.</text>
</comment>
<dbReference type="Pfam" id="PF00801">
    <property type="entry name" value="PKD"/>
    <property type="match status" value="2"/>
</dbReference>
<dbReference type="PANTHER" id="PTHR46730:SF4">
    <property type="entry name" value="POLYCYSTIC KIDNEY DISEASE PROTEIN 1-LIKE 1"/>
    <property type="match status" value="1"/>
</dbReference>
<feature type="region of interest" description="Disordered" evidence="13">
    <location>
        <begin position="1279"/>
        <end position="1354"/>
    </location>
</feature>
<feature type="transmembrane region" description="Helical" evidence="14">
    <location>
        <begin position="2345"/>
        <end position="2364"/>
    </location>
</feature>
<gene>
    <name evidence="21" type="primary">LOC108894449</name>
</gene>
<dbReference type="RefSeq" id="XP_050922890.1">
    <property type="nucleotide sequence ID" value="XM_051066933.1"/>
</dbReference>
<dbReference type="PROSITE" id="PS51111">
    <property type="entry name" value="REJ"/>
    <property type="match status" value="1"/>
</dbReference>
<dbReference type="GO" id="GO:0005929">
    <property type="term" value="C:cilium"/>
    <property type="evidence" value="ECO:0007669"/>
    <property type="project" value="UniProtKB-SubCell"/>
</dbReference>
<evidence type="ECO:0000256" key="12">
    <source>
        <dbReference type="PROSITE-ProRule" id="PRU00152"/>
    </source>
</evidence>
<dbReference type="SMART" id="SM00308">
    <property type="entry name" value="LH2"/>
    <property type="match status" value="1"/>
</dbReference>
<evidence type="ECO:0000256" key="13">
    <source>
        <dbReference type="SAM" id="MobiDB-lite"/>
    </source>
</evidence>
<dbReference type="CDD" id="cd00146">
    <property type="entry name" value="PKD"/>
    <property type="match status" value="2"/>
</dbReference>
<feature type="compositionally biased region" description="Basic and acidic residues" evidence="13">
    <location>
        <begin position="2506"/>
        <end position="2525"/>
    </location>
</feature>
<feature type="region of interest" description="Disordered" evidence="13">
    <location>
        <begin position="416"/>
        <end position="447"/>
    </location>
</feature>
<dbReference type="InterPro" id="IPR000601">
    <property type="entry name" value="PKD_dom"/>
</dbReference>
<dbReference type="InterPro" id="IPR002859">
    <property type="entry name" value="PKD/REJ-like"/>
</dbReference>
<feature type="chain" id="PRO_5042553301" evidence="15">
    <location>
        <begin position="21"/>
        <end position="3445"/>
    </location>
</feature>
<keyword evidence="10" id="KW-1015">Disulfide bond</keyword>
<keyword evidence="8" id="KW-0969">Cilium</keyword>
<evidence type="ECO:0000256" key="1">
    <source>
        <dbReference type="ARBA" id="ARBA00004138"/>
    </source>
</evidence>
<dbReference type="PROSITE" id="PS50093">
    <property type="entry name" value="PKD"/>
    <property type="match status" value="2"/>
</dbReference>
<feature type="domain" description="GAIN-B" evidence="18">
    <location>
        <begin position="1969"/>
        <end position="2120"/>
    </location>
</feature>
<dbReference type="PROSITE" id="PS50095">
    <property type="entry name" value="PLAT"/>
    <property type="match status" value="1"/>
</dbReference>
<dbReference type="SUPFAM" id="SSF49723">
    <property type="entry name" value="Lipase/lipooxygenase domain (PLAT/LH2 domain)"/>
    <property type="match status" value="1"/>
</dbReference>
<feature type="domain" description="PLAT" evidence="17">
    <location>
        <begin position="2181"/>
        <end position="2299"/>
    </location>
</feature>
<keyword evidence="6" id="KW-0677">Repeat</keyword>
<dbReference type="Pfam" id="PF02010">
    <property type="entry name" value="REJ"/>
    <property type="match status" value="2"/>
</dbReference>
<comment type="subcellular location">
    <subcellularLocation>
        <location evidence="2">Cell membrane</location>
        <topology evidence="2">Multi-pass membrane protein</topology>
    </subcellularLocation>
    <subcellularLocation>
        <location evidence="1">Cell projection</location>
        <location evidence="1">Cilium</location>
    </subcellularLocation>
</comment>
<dbReference type="Gene3D" id="2.60.40.10">
    <property type="entry name" value="Immunoglobulins"/>
    <property type="match status" value="3"/>
</dbReference>
<feature type="compositionally biased region" description="Basic and acidic residues" evidence="13">
    <location>
        <begin position="416"/>
        <end position="425"/>
    </location>
</feature>
<reference evidence="21" key="1">
    <citation type="submission" date="2025-08" db="UniProtKB">
        <authorList>
            <consortium name="RefSeq"/>
        </authorList>
    </citation>
    <scope>IDENTIFICATION</scope>
    <source>
        <tissue evidence="21">Brain</tissue>
    </source>
</reference>
<evidence type="ECO:0000256" key="11">
    <source>
        <dbReference type="ARBA" id="ARBA00023273"/>
    </source>
</evidence>
<evidence type="ECO:0000256" key="4">
    <source>
        <dbReference type="ARBA" id="ARBA00022475"/>
    </source>
</evidence>
<dbReference type="Pfam" id="PF01825">
    <property type="entry name" value="GPS"/>
    <property type="match status" value="1"/>
</dbReference>
<dbReference type="SUPFAM" id="SSF49299">
    <property type="entry name" value="PKD domain"/>
    <property type="match status" value="2"/>
</dbReference>
<feature type="domain" description="PKD" evidence="16">
    <location>
        <begin position="812"/>
        <end position="854"/>
    </location>
</feature>
<dbReference type="InterPro" id="IPR057244">
    <property type="entry name" value="GAIN_B"/>
</dbReference>
<feature type="transmembrane region" description="Helical" evidence="14">
    <location>
        <begin position="2974"/>
        <end position="2995"/>
    </location>
</feature>
<evidence type="ECO:0000256" key="6">
    <source>
        <dbReference type="ARBA" id="ARBA00022737"/>
    </source>
</evidence>
<dbReference type="SMART" id="SM00089">
    <property type="entry name" value="PKD"/>
    <property type="match status" value="4"/>
</dbReference>
<feature type="transmembrane region" description="Helical" evidence="14">
    <location>
        <begin position="2630"/>
        <end position="2661"/>
    </location>
</feature>
<evidence type="ECO:0000259" key="16">
    <source>
        <dbReference type="PROSITE" id="PS50093"/>
    </source>
</evidence>
<dbReference type="Gene3D" id="2.60.60.20">
    <property type="entry name" value="PLAT/LH2 domain"/>
    <property type="match status" value="1"/>
</dbReference>
<evidence type="ECO:0000259" key="18">
    <source>
        <dbReference type="PROSITE" id="PS50221"/>
    </source>
</evidence>
<feature type="compositionally biased region" description="Polar residues" evidence="13">
    <location>
        <begin position="426"/>
        <end position="447"/>
    </location>
</feature>
<protein>
    <submittedName>
        <fullName evidence="21">LOW QUALITY PROTEIN: polycystic kidney disease 1 like 1</fullName>
    </submittedName>
</protein>
<dbReference type="GO" id="GO:0005261">
    <property type="term" value="F:monoatomic cation channel activity"/>
    <property type="evidence" value="ECO:0007669"/>
    <property type="project" value="TreeGrafter"/>
</dbReference>
<dbReference type="Proteomes" id="UP000694890">
    <property type="component" value="Linkage group LG24"/>
</dbReference>
<dbReference type="Pfam" id="PF01477">
    <property type="entry name" value="PLAT"/>
    <property type="match status" value="1"/>
</dbReference>
<feature type="compositionally biased region" description="Polar residues" evidence="13">
    <location>
        <begin position="1289"/>
        <end position="1301"/>
    </location>
</feature>
<dbReference type="KEGG" id="lcf:108894449"/>
<evidence type="ECO:0000256" key="8">
    <source>
        <dbReference type="ARBA" id="ARBA00023069"/>
    </source>
</evidence>
<evidence type="ECO:0000256" key="9">
    <source>
        <dbReference type="ARBA" id="ARBA00023136"/>
    </source>
</evidence>
<dbReference type="InterPro" id="IPR036392">
    <property type="entry name" value="PLAT/LH2_dom_sf"/>
</dbReference>
<feature type="signal peptide" evidence="15">
    <location>
        <begin position="1"/>
        <end position="20"/>
    </location>
</feature>
<sequence>MFSPLVYLLISLHPVFNTRSAAVHRSGQESSPWFVGCVNASGSSFLGLYSPMGAHDLDPVTCCVRCLDEGYQVAALMLESCYCGNHQLHDLAVSECFNTSSSGGSDVRGESERHSVLHYLPAGGGWGIVALYRTEGPFLHSISLSTSLDRVQAGRTFVVEVSGNLAGHPSQPTGILSLEGQDLSHVTVEFLDTTPKGQSSHHVSLLDDGSFVMLSDWILETPGKYEINVSVSNLLSTLSSTLHLSVLQPSPDGLVISVLHGPLGAPSCIQLQQTDSDSEVMQAAYLGDPVTLQAYVGEGLATEFCWWFIHEKREENTEMEDERKGVKTACLPSSYLNWTFETEGVHMVSVNASSTSGWTQQTIHVVIVRPSVSNVKVSVLRNHLRAGEHMSVYMELLTTMKHLLVLNLTLNADYDHNYKNSKGKDNNTGSRGSIDNNSCSIDGNDMNNISNDDRGVFSDEISSNTTNIAKTESHASSITDWENSSDQDCNHSNHGNTSYSHSLNQHHSNIYCPDGTHSYPHHFIPLHLLHTSNPSSCRLHLHLHCCLPTAAGRYHLTASVFFTHDPSSVLPTVLPQALMVYEQICALRPSGSWMSVVPTHAEFSLEVVGHGNRMGSRIIWTFILDNAVMMNRTTEEWSMNVSLPVAGRYNVTVKALNPVSWSSFQTHILVQDLVGELALNVPSVIRTNQKHSASFSVSAGSNMTLSLLVNATLLYRNSSYATGEEAAVVLLLNHTGTVAVELRAENRVSSQKKSVRVCVKGNRKPSPQVRVNPNWQPPTSQSPAHSLCDNVWIYAAKQAYPTNTDITLLAVSDAPDLVEFIWHFGDSTSVRTTSRNITKRYNKPGRFDVVVVMSGGQSSVPSEVFPLVIQRAVKLNRLVHQPSVLQNQTATVSCRVNVGTNLTFLWSFGDGSSRLGQSTEQHVFHKTGEFRVEVTVSNLVSSASLSSHVFVVDRPCQPPPVKNMGPLKLQVRRYEVICLGVTFETEFDCDISGGLQYTWTLFDSAGQTIPLPFTDTHRQSLTLQSHLLHYDTYTAIARVQVIGNVVYSNYSVRVHVMPSPPVAFIQGGTNIFINNRNTTTVTLDGQRSYDPDFPMNPLSYSWTCKPLSSITTSCFTQHVTTSSPVLTFPVSFLKHNFDQFQFTLTVHSGERSASSETFLTVIPDLLGKVSVYCAHCQGDQVNWDQSFSASTLCEDCDVSTKHIQYSWSLYLVDASSRPVIEVPFCYTVDLGAPSTIIKGPASSPQTPGTSTPHPSDPDTSDYTRTVYASAPVLLAKPRARKQTLGLADSGTSSQRSRNMSNKAGDKPFYHSLGKLDPAEHHPSTEYPPLALDNSGVLYSEHSGQSDATSKFPVDSDSSAEWEFSLPVLENGDVEGQLDSDYDVPFPSAEEGDSGISAGRPIGVDRETLSPGEDSVFDPAVHEDEGSNLVLPRPSVVIQEPTLLDLPRYPVDRVLFESYTYTGISSSVLSFRPFSLKPGSRYMLEVSAKFQNSVLGRTQLFVKTKPAPQGMMCQVQPDKGMELHTHFSIFCTSGKEDLLYEHSFSVGGRHPRVLYKGRDFQYYFNLPSGDPSDDYKVTIYTEIRSSTYGTATKPCPVTVRVQPSFLRDTSSHHDPDLVLSGSGLRNLSALVRLGNSREILNYVSLLSSILNRLSLHTEANTHAQRHVRSVLICIVCELESSEQALMDDSICTLEDLLKVTDQVTLASARRVTVHVQDISDLFLESTFPAWNHLNHKTLNSLVTVLSYILQAAVTNHDFTPETPNIDNITHVLESDSPTGENIRNTIASPDVCIPASSTGVHFKRGGSVSTKQMAQLVGDTLQTASDLILKYILFHKVQEHRVSSGFITLYATFLNQTSTVISSGSTTFYLPASLIQLLFARRSGQSESRQRRPCVLSVLTELDHSPYTCTHCPTQLSGPVVDLSLYKCSVRREIPVRSLVQPISAELRHPPRNRSPVHEYLLLRMYVNYHSFNITHDHLQQAIQLSVVFTPPPKKMFPIMLLFRMFERPTASMHHLHRIHHWESNTICITLPPSYLNAAGVGHLALLNADFGKATRHKHLSEQISYSLSVVSSQCLSWDSHQGAWTHHGCRTQQVDSNTAVNCSCHQLRPLTVVQHQIQSSHDTADLDPFLSVSHDLTVLGVLVVCVCLYIPGLVVCKTADDISKKNRRVHYLSDNSPCDSYLYAVTIHTGLCSAANMSAKVYIVLYGEDGFSHTRELQVPGCTLFRRNSQDTFILSAADSLGSVWGVHIWHDSSGPSPHWYLRHVEVSEGIAKGRAWLFVAQCWLAVNKGDGQVERMLHVCTRGVGFAKMLWFKLSNYLADFHIWISVYRCPCPNLFTHTQRLSVCLLLLLGYACVNTVIISQMDDQLPFELGILDVSAVSVTTGVLSVMAVLPGATMISFLFRLHEVKLMSSGVRHAKSRKSRKDCFEDALSVNDSVFHLSWSCLQQWIQEVWRKKNQDTDVLSVSTTILENKDTDKESVIKPDMITGNEDGLAVESSMGLGTRKHADQGTQRKEFDVLVDNKKSHGTQKDLLSSYREEDQTIQEEKEEPQGKCPSDCGSEEGSHHQAEWSGHGSGCHVIDKLKGRRVGPASPWCHYLAWVLCLLLSLSCLVLSAVLGMRFTSSKVLLWIHSLSFSLMSCIFFIQPAVILTVAVTVSFWYRKRPDFHSFSRIKECDIEASTLCSHRGASPTGEQFRTSAFPQEECLYLKKLLATRQRARYLRLVHPLTPAELRRSRGRKRRETLIHNSLRDLSVCVSMALLMLSITYGSSFTDHYHLNKAVRKQFIRNDGNDFMSIQNHKDWWKWTQTSLLNLLYKNASVKTEQSHILIGEPILWKTEVSKSFQGQLSSVTLGPESLHLRLLGSNTSTYPHSIVMVPTATLPRTCGHLGCYSGLSTTVGLGHTKSDAASKLNLLHSSGWLGRQTVALKVQFTLFSPAPNLFTSVTLLTEQSPTNVLLPSSKVLSVRVYHTAAVWDYVVMACQLLFLLLSLLQLCHQMCAMRQQGLMGYWRKPCNWLEVTVLTVTLVYYIYYIYHSTIIMHVVELLQTHRGHVDVSFLATWEQNIRSLRGVTLFLLTMKCVTVLRVNRTLATSATLLTSSLSSLFWPMISGLILLVALSCAGNLVFVQSSWAFSSIPHSLQTLLRHCWGLRSARDLLLSGHNVLYCATLYLSSTVVWTAVVIGVMSSLVRDAKRSQGRRDVFTVAELAGYIRRRISEFTGQREPTWVDNHVERRTYYLEEFESLVDELLFRLNALSNSLHHTLPPTAHHYMEPDSPIASSIQELSSMDMQDFVDTQMTEETIEIDHTDVSGCGRTLPASHLLRSKHGSELQQRGQQRNNSFSDIVLASDNLQENPNDRGVQTHLRGQISLSLPESASLITIWTDDALEKQTDQWTKTNDSCWLSTTQATHTEVVVEVLVHDEPGSVEPGKQEGQVRLAHCKQLKK</sequence>
<dbReference type="Pfam" id="PF20519">
    <property type="entry name" value="Polycystin_dom"/>
    <property type="match status" value="1"/>
</dbReference>
<organism evidence="20 21">
    <name type="scientific">Lates calcarifer</name>
    <name type="common">Barramundi</name>
    <name type="synonym">Holocentrus calcarifer</name>
    <dbReference type="NCBI Taxonomy" id="8187"/>
    <lineage>
        <taxon>Eukaryota</taxon>
        <taxon>Metazoa</taxon>
        <taxon>Chordata</taxon>
        <taxon>Craniata</taxon>
        <taxon>Vertebrata</taxon>
        <taxon>Euteleostomi</taxon>
        <taxon>Actinopterygii</taxon>
        <taxon>Neopterygii</taxon>
        <taxon>Teleostei</taxon>
        <taxon>Neoteleostei</taxon>
        <taxon>Acanthomorphata</taxon>
        <taxon>Carangaria</taxon>
        <taxon>Carangaria incertae sedis</taxon>
        <taxon>Centropomidae</taxon>
        <taxon>Lates</taxon>
    </lineage>
</organism>
<feature type="region of interest" description="Disordered" evidence="13">
    <location>
        <begin position="762"/>
        <end position="782"/>
    </location>
</feature>
<dbReference type="Pfam" id="PF08016">
    <property type="entry name" value="PKD_channel"/>
    <property type="match status" value="1"/>
</dbReference>
<feature type="transmembrane region" description="Helical" evidence="14">
    <location>
        <begin position="2136"/>
        <end position="2156"/>
    </location>
</feature>
<dbReference type="PROSITE" id="PS50221">
    <property type="entry name" value="GAIN_B"/>
    <property type="match status" value="1"/>
</dbReference>
<evidence type="ECO:0000256" key="2">
    <source>
        <dbReference type="ARBA" id="ARBA00004651"/>
    </source>
</evidence>
<keyword evidence="5 14" id="KW-0812">Transmembrane</keyword>
<dbReference type="InterPro" id="IPR000203">
    <property type="entry name" value="GPS"/>
</dbReference>
<feature type="region of interest" description="Disordered" evidence="13">
    <location>
        <begin position="468"/>
        <end position="493"/>
    </location>
</feature>
<evidence type="ECO:0000313" key="20">
    <source>
        <dbReference type="Proteomes" id="UP000694890"/>
    </source>
</evidence>
<comment type="similarity">
    <text evidence="3">Belongs to the polycystin family.</text>
</comment>
<feature type="domain" description="REJ" evidence="19">
    <location>
        <begin position="956"/>
        <end position="1582"/>
    </location>
</feature>
<feature type="region of interest" description="Disordered" evidence="13">
    <location>
        <begin position="1386"/>
        <end position="1425"/>
    </location>
</feature>
<feature type="region of interest" description="Disordered" evidence="13">
    <location>
        <begin position="2501"/>
        <end position="2574"/>
    </location>
</feature>
<feature type="transmembrane region" description="Helical" evidence="14">
    <location>
        <begin position="2595"/>
        <end position="2618"/>
    </location>
</feature>
<evidence type="ECO:0000256" key="5">
    <source>
        <dbReference type="ARBA" id="ARBA00022692"/>
    </source>
</evidence>
<dbReference type="InterPro" id="IPR013783">
    <property type="entry name" value="Ig-like_fold"/>
</dbReference>
<feature type="compositionally biased region" description="Polar residues" evidence="13">
    <location>
        <begin position="1242"/>
        <end position="1253"/>
    </location>
</feature>
<keyword evidence="11" id="KW-0966">Cell projection</keyword>
<dbReference type="InterPro" id="IPR046791">
    <property type="entry name" value="Polycystin_dom"/>
</dbReference>
<keyword evidence="15" id="KW-0732">Signal</keyword>
<feature type="transmembrane region" description="Helical" evidence="14">
    <location>
        <begin position="3162"/>
        <end position="3189"/>
    </location>
</feature>
<feature type="transmembrane region" description="Helical" evidence="14">
    <location>
        <begin position="3016"/>
        <end position="3034"/>
    </location>
</feature>
<evidence type="ECO:0000256" key="10">
    <source>
        <dbReference type="ARBA" id="ARBA00023157"/>
    </source>
</evidence>
<dbReference type="InterPro" id="IPR035986">
    <property type="entry name" value="PKD_dom_sf"/>
</dbReference>
<keyword evidence="4" id="KW-1003">Cell membrane</keyword>
<feature type="region of interest" description="Disordered" evidence="13">
    <location>
        <begin position="1237"/>
        <end position="1262"/>
    </location>
</feature>
<evidence type="ECO:0000259" key="17">
    <source>
        <dbReference type="PROSITE" id="PS50095"/>
    </source>
</evidence>
<dbReference type="InterPro" id="IPR001024">
    <property type="entry name" value="PLAT/LH2_dom"/>
</dbReference>
<feature type="transmembrane region" description="Helical" evidence="14">
    <location>
        <begin position="3104"/>
        <end position="3126"/>
    </location>
</feature>
<keyword evidence="9 14" id="KW-0472">Membrane</keyword>
<dbReference type="InterPro" id="IPR014010">
    <property type="entry name" value="REJ_dom"/>
</dbReference>
<name>A0AAJ8AYG0_LATCA</name>
<evidence type="ECO:0000256" key="14">
    <source>
        <dbReference type="SAM" id="Phobius"/>
    </source>
</evidence>
<keyword evidence="7 14" id="KW-1133">Transmembrane helix</keyword>